<organism evidence="3 4">
    <name type="scientific">Xylaria hypoxylon</name>
    <dbReference type="NCBI Taxonomy" id="37992"/>
    <lineage>
        <taxon>Eukaryota</taxon>
        <taxon>Fungi</taxon>
        <taxon>Dikarya</taxon>
        <taxon>Ascomycota</taxon>
        <taxon>Pezizomycotina</taxon>
        <taxon>Sordariomycetes</taxon>
        <taxon>Xylariomycetidae</taxon>
        <taxon>Xylariales</taxon>
        <taxon>Xylariaceae</taxon>
        <taxon>Xylaria</taxon>
    </lineage>
</organism>
<sequence>MEISRTPTPHSLGGRRSNRSRDSQDAIQESPQTLLSPGSSKQDFSKQESSKQESLKQDSLKQDSPSRRVLFSYQHVFFICRKSAISLSSLVYKKNSREPVAESVAKPNAQPKSIMSLKLDRLKDKWYDFKTRTSPAIFRCAGYIFLILVLIVVASVIVGWYGLSEDTLSHQAVTAESSATAPMDPEYHESFSPTQTALDGQPYIVAHRDMLQASPATATDPSTNKIVPTTPSEEIENITVVHTVIVTITSVITNTALKTLTTTVILSTCTSCMTTPTVGTSTDTKDSQTSTAEGVMTGIMYCSFTGRRNIYTLCPLVHTDSPAMLTGTPDMVSSAAPRMKNSFSAVRIAVLSLWNSIPSLGSVIKPGDPGAYDCNCTGMKKKLDSAMDLIRMQQQLLDSQQSIINEHRKSLFLALETLANITAARIGEKRARGAPLDLKI</sequence>
<accession>A0A4Z0Y602</accession>
<evidence type="ECO:0000256" key="2">
    <source>
        <dbReference type="SAM" id="Phobius"/>
    </source>
</evidence>
<dbReference type="EMBL" id="SKBN01000415">
    <property type="protein sequence ID" value="TGJ78297.1"/>
    <property type="molecule type" value="Genomic_DNA"/>
</dbReference>
<dbReference type="Proteomes" id="UP000297716">
    <property type="component" value="Unassembled WGS sequence"/>
</dbReference>
<gene>
    <name evidence="3" type="ORF">E0Z10_g10467</name>
</gene>
<comment type="caution">
    <text evidence="3">The sequence shown here is derived from an EMBL/GenBank/DDBJ whole genome shotgun (WGS) entry which is preliminary data.</text>
</comment>
<feature type="region of interest" description="Disordered" evidence="1">
    <location>
        <begin position="1"/>
        <end position="61"/>
    </location>
</feature>
<feature type="transmembrane region" description="Helical" evidence="2">
    <location>
        <begin position="140"/>
        <end position="163"/>
    </location>
</feature>
<dbReference type="OrthoDB" id="4775275at2759"/>
<evidence type="ECO:0000313" key="3">
    <source>
        <dbReference type="EMBL" id="TGJ78297.1"/>
    </source>
</evidence>
<keyword evidence="2" id="KW-0472">Membrane</keyword>
<feature type="compositionally biased region" description="Polar residues" evidence="1">
    <location>
        <begin position="25"/>
        <end position="38"/>
    </location>
</feature>
<evidence type="ECO:0000313" key="4">
    <source>
        <dbReference type="Proteomes" id="UP000297716"/>
    </source>
</evidence>
<protein>
    <submittedName>
        <fullName evidence="3">Uncharacterized protein</fullName>
    </submittedName>
</protein>
<proteinExistence type="predicted"/>
<reference evidence="3 4" key="1">
    <citation type="submission" date="2019-03" db="EMBL/GenBank/DDBJ databases">
        <title>Draft genome sequence of Xylaria hypoxylon DSM 108379, a ubiquitous saprotrophic-parasitic fungi on hardwood.</title>
        <authorList>
            <person name="Buettner E."/>
            <person name="Leonhardt S."/>
            <person name="Gebauer A.M."/>
            <person name="Liers C."/>
            <person name="Hofrichter M."/>
            <person name="Kellner H."/>
        </authorList>
    </citation>
    <scope>NUCLEOTIDE SEQUENCE [LARGE SCALE GENOMIC DNA]</scope>
    <source>
        <strain evidence="3 4">DSM 108379</strain>
    </source>
</reference>
<feature type="compositionally biased region" description="Basic and acidic residues" evidence="1">
    <location>
        <begin position="43"/>
        <end position="61"/>
    </location>
</feature>
<name>A0A4Z0Y602_9PEZI</name>
<evidence type="ECO:0000256" key="1">
    <source>
        <dbReference type="SAM" id="MobiDB-lite"/>
    </source>
</evidence>
<dbReference type="AlphaFoldDB" id="A0A4Z0Y602"/>
<keyword evidence="2" id="KW-0812">Transmembrane</keyword>
<keyword evidence="2" id="KW-1133">Transmembrane helix</keyword>
<keyword evidence="4" id="KW-1185">Reference proteome</keyword>